<dbReference type="EMBL" id="KN831958">
    <property type="protein sequence ID" value="KIO07947.1"/>
    <property type="molecule type" value="Genomic_DNA"/>
</dbReference>
<protein>
    <submittedName>
        <fullName evidence="2">Uncharacterized protein</fullName>
    </submittedName>
</protein>
<dbReference type="Proteomes" id="UP000054217">
    <property type="component" value="Unassembled WGS sequence"/>
</dbReference>
<evidence type="ECO:0000313" key="3">
    <source>
        <dbReference type="Proteomes" id="UP000054217"/>
    </source>
</evidence>
<dbReference type="AlphaFoldDB" id="A0A0C3KEC1"/>
<feature type="compositionally biased region" description="Pro residues" evidence="1">
    <location>
        <begin position="78"/>
        <end position="87"/>
    </location>
</feature>
<evidence type="ECO:0000313" key="2">
    <source>
        <dbReference type="EMBL" id="KIO07947.1"/>
    </source>
</evidence>
<feature type="region of interest" description="Disordered" evidence="1">
    <location>
        <begin position="67"/>
        <end position="87"/>
    </location>
</feature>
<keyword evidence="3" id="KW-1185">Reference proteome</keyword>
<dbReference type="InParanoid" id="A0A0C3KEC1"/>
<name>A0A0C3KEC1_PISTI</name>
<organism evidence="2 3">
    <name type="scientific">Pisolithus tinctorius Marx 270</name>
    <dbReference type="NCBI Taxonomy" id="870435"/>
    <lineage>
        <taxon>Eukaryota</taxon>
        <taxon>Fungi</taxon>
        <taxon>Dikarya</taxon>
        <taxon>Basidiomycota</taxon>
        <taxon>Agaricomycotina</taxon>
        <taxon>Agaricomycetes</taxon>
        <taxon>Agaricomycetidae</taxon>
        <taxon>Boletales</taxon>
        <taxon>Sclerodermatineae</taxon>
        <taxon>Pisolithaceae</taxon>
        <taxon>Pisolithus</taxon>
    </lineage>
</organism>
<gene>
    <name evidence="2" type="ORF">M404DRAFT_377458</name>
</gene>
<sequence>MEKMAALPPMEKMTKIFQTIPNMTPRKTIGLKMGGHPHTPPKRRMRLLILNEEAAYGLMARMSIKAGARQKHANRPMQPRPRPYTYQ</sequence>
<dbReference type="HOGENOM" id="CLU_2484212_0_0_1"/>
<accession>A0A0C3KEC1</accession>
<reference evidence="3" key="2">
    <citation type="submission" date="2015-01" db="EMBL/GenBank/DDBJ databases">
        <title>Evolutionary Origins and Diversification of the Mycorrhizal Mutualists.</title>
        <authorList>
            <consortium name="DOE Joint Genome Institute"/>
            <consortium name="Mycorrhizal Genomics Consortium"/>
            <person name="Kohler A."/>
            <person name="Kuo A."/>
            <person name="Nagy L.G."/>
            <person name="Floudas D."/>
            <person name="Copeland A."/>
            <person name="Barry K.W."/>
            <person name="Cichocki N."/>
            <person name="Veneault-Fourrey C."/>
            <person name="LaButti K."/>
            <person name="Lindquist E.A."/>
            <person name="Lipzen A."/>
            <person name="Lundell T."/>
            <person name="Morin E."/>
            <person name="Murat C."/>
            <person name="Riley R."/>
            <person name="Ohm R."/>
            <person name="Sun H."/>
            <person name="Tunlid A."/>
            <person name="Henrissat B."/>
            <person name="Grigoriev I.V."/>
            <person name="Hibbett D.S."/>
            <person name="Martin F."/>
        </authorList>
    </citation>
    <scope>NUCLEOTIDE SEQUENCE [LARGE SCALE GENOMIC DNA]</scope>
    <source>
        <strain evidence="3">Marx 270</strain>
    </source>
</reference>
<reference evidence="2 3" key="1">
    <citation type="submission" date="2014-04" db="EMBL/GenBank/DDBJ databases">
        <authorList>
            <consortium name="DOE Joint Genome Institute"/>
            <person name="Kuo A."/>
            <person name="Kohler A."/>
            <person name="Costa M.D."/>
            <person name="Nagy L.G."/>
            <person name="Floudas D."/>
            <person name="Copeland A."/>
            <person name="Barry K.W."/>
            <person name="Cichocki N."/>
            <person name="Veneault-Fourrey C."/>
            <person name="LaButti K."/>
            <person name="Lindquist E.A."/>
            <person name="Lipzen A."/>
            <person name="Lundell T."/>
            <person name="Morin E."/>
            <person name="Murat C."/>
            <person name="Sun H."/>
            <person name="Tunlid A."/>
            <person name="Henrissat B."/>
            <person name="Grigoriev I.V."/>
            <person name="Hibbett D.S."/>
            <person name="Martin F."/>
            <person name="Nordberg H.P."/>
            <person name="Cantor M.N."/>
            <person name="Hua S.X."/>
        </authorList>
    </citation>
    <scope>NUCLEOTIDE SEQUENCE [LARGE SCALE GENOMIC DNA]</scope>
    <source>
        <strain evidence="2 3">Marx 270</strain>
    </source>
</reference>
<evidence type="ECO:0000256" key="1">
    <source>
        <dbReference type="SAM" id="MobiDB-lite"/>
    </source>
</evidence>
<proteinExistence type="predicted"/>